<protein>
    <submittedName>
        <fullName evidence="2">Uncharacterized protein</fullName>
    </submittedName>
</protein>
<sequence>MDAEARARWLGERFPDGIPPQWWNAVLGLVETEVGPLRGLPRAESAEQLAFAAVLLAQAPALGGISRCEAAARRVRLAAIACRYRPPLEGLPPELTPDGSARRLLDALPLSRPQARAAARLRRHRLDSGEDRYHVPGEPITPGRGAPGTLTPLQETERAVGDLRWVVDAIEDPEVRAEAAAWLAQHD</sequence>
<feature type="region of interest" description="Disordered" evidence="1">
    <location>
        <begin position="130"/>
        <end position="149"/>
    </location>
</feature>
<dbReference type="EMBL" id="RBDY01000003">
    <property type="protein sequence ID" value="RKN25955.1"/>
    <property type="molecule type" value="Genomic_DNA"/>
</dbReference>
<gene>
    <name evidence="3" type="ORF">D7318_06920</name>
    <name evidence="2" type="ORF">D7319_03560</name>
</gene>
<dbReference type="Proteomes" id="UP000275024">
    <property type="component" value="Unassembled WGS sequence"/>
</dbReference>
<comment type="caution">
    <text evidence="2">The sequence shown here is derived from an EMBL/GenBank/DDBJ whole genome shotgun (WGS) entry which is preliminary data.</text>
</comment>
<dbReference type="EMBL" id="RBDX01000002">
    <property type="protein sequence ID" value="RKN11994.1"/>
    <property type="molecule type" value="Genomic_DNA"/>
</dbReference>
<keyword evidence="4" id="KW-1185">Reference proteome</keyword>
<dbReference type="AlphaFoldDB" id="A0A3A9WR52"/>
<dbReference type="Proteomes" id="UP000268652">
    <property type="component" value="Unassembled WGS sequence"/>
</dbReference>
<proteinExistence type="predicted"/>
<accession>A0A3A9WR52</accession>
<evidence type="ECO:0000313" key="5">
    <source>
        <dbReference type="Proteomes" id="UP000275024"/>
    </source>
</evidence>
<name>A0A3A9WR52_9ACTN</name>
<evidence type="ECO:0000313" key="4">
    <source>
        <dbReference type="Proteomes" id="UP000268652"/>
    </source>
</evidence>
<evidence type="ECO:0000313" key="2">
    <source>
        <dbReference type="EMBL" id="RKN11994.1"/>
    </source>
</evidence>
<reference evidence="4 5" key="1">
    <citation type="submission" date="2018-09" db="EMBL/GenBank/DDBJ databases">
        <title>Streptomyces sp. nov. DS1-2, an endophytic actinomycete isolated from roots of Dendrobium scabrilingue.</title>
        <authorList>
            <person name="Kuncharoen N."/>
            <person name="Kudo T."/>
            <person name="Ohkuma M."/>
            <person name="Yuki M."/>
            <person name="Tanasupawat S."/>
        </authorList>
    </citation>
    <scope>NUCLEOTIDE SEQUENCE [LARGE SCALE GENOMIC DNA]</scope>
    <source>
        <strain evidence="2 5">AZ1-7</strain>
        <strain evidence="3 4">DS1-2</strain>
    </source>
</reference>
<organism evidence="2 5">
    <name type="scientific">Streptomyces radicis</name>
    <dbReference type="NCBI Taxonomy" id="1750517"/>
    <lineage>
        <taxon>Bacteria</taxon>
        <taxon>Bacillati</taxon>
        <taxon>Actinomycetota</taxon>
        <taxon>Actinomycetes</taxon>
        <taxon>Kitasatosporales</taxon>
        <taxon>Streptomycetaceae</taxon>
        <taxon>Streptomyces</taxon>
    </lineage>
</organism>
<evidence type="ECO:0000256" key="1">
    <source>
        <dbReference type="SAM" id="MobiDB-lite"/>
    </source>
</evidence>
<evidence type="ECO:0000313" key="3">
    <source>
        <dbReference type="EMBL" id="RKN25955.1"/>
    </source>
</evidence>